<sequence>MMKYGTRDDWPMMHLVEDSPRQWGGEVSVRDEVRSRGIVGYGTPRSGRVTVREEYDDFGECTRRSGSILDVLEVGSTASPATSSDLLTALVLAEENNTPGALFPSPSVYGGDRSRSGKMLLQEPFSCPQMDIAPVRSPVSASKGNFQTRYVGSSGLRPFKRPT</sequence>
<reference evidence="1" key="1">
    <citation type="submission" date="2021-01" db="EMBL/GenBank/DDBJ databases">
        <authorList>
            <person name="Corre E."/>
            <person name="Pelletier E."/>
            <person name="Niang G."/>
            <person name="Scheremetjew M."/>
            <person name="Finn R."/>
            <person name="Kale V."/>
            <person name="Holt S."/>
            <person name="Cochrane G."/>
            <person name="Meng A."/>
            <person name="Brown T."/>
            <person name="Cohen L."/>
        </authorList>
    </citation>
    <scope>NUCLEOTIDE SEQUENCE</scope>
    <source>
        <strain evidence="1">SAG 36.94</strain>
    </source>
</reference>
<protein>
    <submittedName>
        <fullName evidence="1">Uncharacterized protein</fullName>
    </submittedName>
</protein>
<gene>
    <name evidence="1" type="ORF">CCAE0312_LOCUS7980</name>
</gene>
<name>A0A7S1XGK0_9RHOD</name>
<proteinExistence type="predicted"/>
<accession>A0A7S1XGK0</accession>
<dbReference type="AlphaFoldDB" id="A0A7S1XGK0"/>
<organism evidence="1">
    <name type="scientific">Compsopogon caeruleus</name>
    <dbReference type="NCBI Taxonomy" id="31354"/>
    <lineage>
        <taxon>Eukaryota</taxon>
        <taxon>Rhodophyta</taxon>
        <taxon>Compsopogonophyceae</taxon>
        <taxon>Compsopogonales</taxon>
        <taxon>Compsopogonaceae</taxon>
        <taxon>Compsopogon</taxon>
    </lineage>
</organism>
<evidence type="ECO:0000313" key="1">
    <source>
        <dbReference type="EMBL" id="CAD9235888.1"/>
    </source>
</evidence>
<dbReference type="EMBL" id="HBGH01014414">
    <property type="protein sequence ID" value="CAD9235888.1"/>
    <property type="molecule type" value="Transcribed_RNA"/>
</dbReference>